<dbReference type="InterPro" id="IPR036390">
    <property type="entry name" value="WH_DNA-bd_sf"/>
</dbReference>
<feature type="domain" description="HTH arsR-type" evidence="4">
    <location>
        <begin position="36"/>
        <end position="107"/>
    </location>
</feature>
<sequence>MCCGYIGIRYEKAGGIVKASKKRITLDLTKPEKTALVGKALSSEVRLEILKLLIEHSANISEIAAAVGLPASSAALHVKVLEEAGMISLVEKPGVRGAQKVCGMAFEDIYFDAFRHKADHADGKVLQFPMPVGNYFDCEIAGNCGIISEKGYLGVEDFVSSFYCHDRHEAQLLWFNTGYLEYRFPTYLMKNAIIREVAFSFEICSEAPGYQNDWPSDITVWVNGQEVTTIHSKGDFGGRRGRLNPEWWGDSMTQYGEYKTIKVNQLGCYENDVKCSEKNLDTLCLREGNYISFKLGVQPDAAHVGGMNLFGEKFGDYAQGLVMNVKIDNSQTERETH</sequence>
<accession>A0A2K4ZHE4</accession>
<organism evidence="5 6">
    <name type="scientific">Acetatifactor muris</name>
    <dbReference type="NCBI Taxonomy" id="879566"/>
    <lineage>
        <taxon>Bacteria</taxon>
        <taxon>Bacillati</taxon>
        <taxon>Bacillota</taxon>
        <taxon>Clostridia</taxon>
        <taxon>Lachnospirales</taxon>
        <taxon>Lachnospiraceae</taxon>
        <taxon>Acetatifactor</taxon>
    </lineage>
</organism>
<gene>
    <name evidence="5" type="ORF">AMURIS_02595</name>
</gene>
<name>A0A2K4ZHE4_9FIRM</name>
<dbReference type="SMART" id="SM00418">
    <property type="entry name" value="HTH_ARSR"/>
    <property type="match status" value="1"/>
</dbReference>
<evidence type="ECO:0000259" key="4">
    <source>
        <dbReference type="SMART" id="SM00418"/>
    </source>
</evidence>
<dbReference type="EMBL" id="OFSM01000012">
    <property type="protein sequence ID" value="SOY29874.1"/>
    <property type="molecule type" value="Genomic_DNA"/>
</dbReference>
<protein>
    <submittedName>
        <fullName evidence="5">Helix-turn-helix domain protein</fullName>
    </submittedName>
</protein>
<dbReference type="InterPro" id="IPR011991">
    <property type="entry name" value="ArsR-like_HTH"/>
</dbReference>
<dbReference type="InterPro" id="IPR001845">
    <property type="entry name" value="HTH_ArsR_DNA-bd_dom"/>
</dbReference>
<evidence type="ECO:0000313" key="5">
    <source>
        <dbReference type="EMBL" id="SOY29874.1"/>
    </source>
</evidence>
<dbReference type="CDD" id="cd00090">
    <property type="entry name" value="HTH_ARSR"/>
    <property type="match status" value="1"/>
</dbReference>
<keyword evidence="6" id="KW-1185">Reference proteome</keyword>
<evidence type="ECO:0000313" key="6">
    <source>
        <dbReference type="Proteomes" id="UP000236311"/>
    </source>
</evidence>
<dbReference type="InterPro" id="IPR051011">
    <property type="entry name" value="Metal_resp_trans_reg"/>
</dbReference>
<reference evidence="5 6" key="1">
    <citation type="submission" date="2018-01" db="EMBL/GenBank/DDBJ databases">
        <authorList>
            <person name="Gaut B.S."/>
            <person name="Morton B.R."/>
            <person name="Clegg M.T."/>
            <person name="Duvall M.R."/>
        </authorList>
    </citation>
    <scope>NUCLEOTIDE SEQUENCE [LARGE SCALE GENOMIC DNA]</scope>
    <source>
        <strain evidence="5">GP69</strain>
    </source>
</reference>
<dbReference type="GO" id="GO:0003677">
    <property type="term" value="F:DNA binding"/>
    <property type="evidence" value="ECO:0007669"/>
    <property type="project" value="UniProtKB-KW"/>
</dbReference>
<dbReference type="InterPro" id="IPR036388">
    <property type="entry name" value="WH-like_DNA-bd_sf"/>
</dbReference>
<keyword evidence="2" id="KW-0238">DNA-binding</keyword>
<dbReference type="AlphaFoldDB" id="A0A2K4ZHE4"/>
<dbReference type="PANTHER" id="PTHR43132">
    <property type="entry name" value="ARSENICAL RESISTANCE OPERON REPRESSOR ARSR-RELATED"/>
    <property type="match status" value="1"/>
</dbReference>
<dbReference type="Pfam" id="PF01022">
    <property type="entry name" value="HTH_5"/>
    <property type="match status" value="1"/>
</dbReference>
<evidence type="ECO:0000256" key="1">
    <source>
        <dbReference type="ARBA" id="ARBA00023015"/>
    </source>
</evidence>
<dbReference type="GO" id="GO:0003700">
    <property type="term" value="F:DNA-binding transcription factor activity"/>
    <property type="evidence" value="ECO:0007669"/>
    <property type="project" value="InterPro"/>
</dbReference>
<dbReference type="SUPFAM" id="SSF46785">
    <property type="entry name" value="Winged helix' DNA-binding domain"/>
    <property type="match status" value="1"/>
</dbReference>
<keyword evidence="1" id="KW-0805">Transcription regulation</keyword>
<evidence type="ECO:0000256" key="2">
    <source>
        <dbReference type="ARBA" id="ARBA00023125"/>
    </source>
</evidence>
<proteinExistence type="predicted"/>
<evidence type="ECO:0000256" key="3">
    <source>
        <dbReference type="ARBA" id="ARBA00023163"/>
    </source>
</evidence>
<dbReference type="Proteomes" id="UP000236311">
    <property type="component" value="Unassembled WGS sequence"/>
</dbReference>
<keyword evidence="3" id="KW-0804">Transcription</keyword>
<dbReference type="PANTHER" id="PTHR43132:SF2">
    <property type="entry name" value="ARSENICAL RESISTANCE OPERON REPRESSOR ARSR-RELATED"/>
    <property type="match status" value="1"/>
</dbReference>
<dbReference type="Gene3D" id="1.10.10.10">
    <property type="entry name" value="Winged helix-like DNA-binding domain superfamily/Winged helix DNA-binding domain"/>
    <property type="match status" value="1"/>
</dbReference>